<dbReference type="PANTHER" id="PTHR32071:SF17">
    <property type="entry name" value="TRANSCRIPTIONAL REGULATOR (NTRC FAMILY)"/>
    <property type="match status" value="1"/>
</dbReference>
<dbReference type="AlphaFoldDB" id="A0A8J6NZS1"/>
<dbReference type="PANTHER" id="PTHR32071">
    <property type="entry name" value="TRANSCRIPTIONAL REGULATORY PROTEIN"/>
    <property type="match status" value="1"/>
</dbReference>
<dbReference type="PROSITE" id="PS00675">
    <property type="entry name" value="SIGMA54_INTERACT_1"/>
    <property type="match status" value="1"/>
</dbReference>
<proteinExistence type="predicted"/>
<dbReference type="SUPFAM" id="SSF46689">
    <property type="entry name" value="Homeodomain-like"/>
    <property type="match status" value="1"/>
</dbReference>
<evidence type="ECO:0000256" key="1">
    <source>
        <dbReference type="ARBA" id="ARBA00022553"/>
    </source>
</evidence>
<sequence>MKPYILVVDDEPEIRNTVREILEDEGFEVETAEDGSTARSARRNRRPDLILLDIWMPDVDGITLLKEWGSDDDAEDLPIVMMSGHGTVETAVEATRLGAYDFLEKPLSLAKLLLTINNALKASRLKQENISLQRQTSASATEPTGKSLTIQQVKNDAERIAQHNMPILISGESGSGKKLFARYVHEHGPQKNGPFIVVPMGSIAAENTDIELFGSEAGEQINYGRLEQANHGTLFLEDIDEMAPNTQARLMGALEAGSFLRVGGSEPIKPNLRIIASTQKTLADEVSARSFREDLYFNLNGVPLKIPPLRERPEDIMDLLNYYVDYFSQRHGLTYRNFSMAALNLLRQYRWPGNVLELKNLVQRLLIMGSEGEIGQEEVAPMLSLQLQATKKDVSSPRTEFALPLKAARERFEYDYLLHHLLETNGNVSQTAERAGVERTNLYRKMKILGIDPKKLP</sequence>
<evidence type="ECO:0000256" key="4">
    <source>
        <dbReference type="ARBA" id="ARBA00023012"/>
    </source>
</evidence>
<evidence type="ECO:0000313" key="10">
    <source>
        <dbReference type="EMBL" id="MBC8519728.1"/>
    </source>
</evidence>
<reference evidence="10 11" key="1">
    <citation type="submission" date="2020-08" db="EMBL/GenBank/DDBJ databases">
        <title>Bridging the membrane lipid divide: bacteria of the FCB group superphylum have the potential to synthesize archaeal ether lipids.</title>
        <authorList>
            <person name="Villanueva L."/>
            <person name="Von Meijenfeldt F.A.B."/>
            <person name="Westbye A.B."/>
            <person name="Yadav S."/>
            <person name="Hopmans E.C."/>
            <person name="Dutilh B.E."/>
            <person name="Sinninghe Damste J.S."/>
        </authorList>
    </citation>
    <scope>NUCLEOTIDE SEQUENCE [LARGE SCALE GENOMIC DNA]</scope>
    <source>
        <strain evidence="10">NIOZ-UU100</strain>
    </source>
</reference>
<dbReference type="InterPro" id="IPR058031">
    <property type="entry name" value="AAA_lid_NorR"/>
</dbReference>
<dbReference type="GO" id="GO:0000160">
    <property type="term" value="P:phosphorelay signal transduction system"/>
    <property type="evidence" value="ECO:0007669"/>
    <property type="project" value="UniProtKB-KW"/>
</dbReference>
<dbReference type="InterPro" id="IPR002197">
    <property type="entry name" value="HTH_Fis"/>
</dbReference>
<dbReference type="CDD" id="cd00009">
    <property type="entry name" value="AAA"/>
    <property type="match status" value="1"/>
</dbReference>
<dbReference type="GO" id="GO:0005524">
    <property type="term" value="F:ATP binding"/>
    <property type="evidence" value="ECO:0007669"/>
    <property type="project" value="UniProtKB-KW"/>
</dbReference>
<dbReference type="SUPFAM" id="SSF52540">
    <property type="entry name" value="P-loop containing nucleoside triphosphate hydrolases"/>
    <property type="match status" value="1"/>
</dbReference>
<dbReference type="InterPro" id="IPR027417">
    <property type="entry name" value="P-loop_NTPase"/>
</dbReference>
<comment type="caution">
    <text evidence="10">The sequence shown here is derived from an EMBL/GenBank/DDBJ whole genome shotgun (WGS) entry which is preliminary data.</text>
</comment>
<dbReference type="EMBL" id="JACNFK010000026">
    <property type="protein sequence ID" value="MBC8519728.1"/>
    <property type="molecule type" value="Genomic_DNA"/>
</dbReference>
<feature type="domain" description="Sigma-54 factor interaction" evidence="8">
    <location>
        <begin position="143"/>
        <end position="367"/>
    </location>
</feature>
<keyword evidence="4" id="KW-0902">Two-component regulatory system</keyword>
<dbReference type="InterPro" id="IPR003593">
    <property type="entry name" value="AAA+_ATPase"/>
</dbReference>
<evidence type="ECO:0000259" key="8">
    <source>
        <dbReference type="PROSITE" id="PS50045"/>
    </source>
</evidence>
<dbReference type="Pfam" id="PF00072">
    <property type="entry name" value="Response_reg"/>
    <property type="match status" value="1"/>
</dbReference>
<dbReference type="SUPFAM" id="SSF52172">
    <property type="entry name" value="CheY-like"/>
    <property type="match status" value="1"/>
</dbReference>
<dbReference type="GO" id="GO:0006355">
    <property type="term" value="P:regulation of DNA-templated transcription"/>
    <property type="evidence" value="ECO:0007669"/>
    <property type="project" value="InterPro"/>
</dbReference>
<dbReference type="Gene3D" id="3.40.50.2300">
    <property type="match status" value="1"/>
</dbReference>
<keyword evidence="1 7" id="KW-0597">Phosphoprotein</keyword>
<dbReference type="Pfam" id="PF00158">
    <property type="entry name" value="Sigma54_activat"/>
    <property type="match status" value="1"/>
</dbReference>
<dbReference type="SMART" id="SM00382">
    <property type="entry name" value="AAA"/>
    <property type="match status" value="1"/>
</dbReference>
<evidence type="ECO:0000256" key="2">
    <source>
        <dbReference type="ARBA" id="ARBA00022741"/>
    </source>
</evidence>
<dbReference type="Gene3D" id="3.40.50.300">
    <property type="entry name" value="P-loop containing nucleotide triphosphate hydrolases"/>
    <property type="match status" value="1"/>
</dbReference>
<accession>A0A8J6NZS1</accession>
<dbReference type="GO" id="GO:0043565">
    <property type="term" value="F:sequence-specific DNA binding"/>
    <property type="evidence" value="ECO:0007669"/>
    <property type="project" value="InterPro"/>
</dbReference>
<dbReference type="InterPro" id="IPR001789">
    <property type="entry name" value="Sig_transdc_resp-reg_receiver"/>
</dbReference>
<feature type="domain" description="Response regulatory" evidence="9">
    <location>
        <begin position="4"/>
        <end position="120"/>
    </location>
</feature>
<evidence type="ECO:0000256" key="6">
    <source>
        <dbReference type="ARBA" id="ARBA00023163"/>
    </source>
</evidence>
<keyword evidence="3" id="KW-0067">ATP-binding</keyword>
<evidence type="ECO:0000256" key="7">
    <source>
        <dbReference type="PROSITE-ProRule" id="PRU00169"/>
    </source>
</evidence>
<evidence type="ECO:0000256" key="5">
    <source>
        <dbReference type="ARBA" id="ARBA00023015"/>
    </source>
</evidence>
<dbReference type="FunFam" id="3.40.50.2300:FF:000018">
    <property type="entry name" value="DNA-binding transcriptional regulator NtrC"/>
    <property type="match status" value="1"/>
</dbReference>
<dbReference type="Proteomes" id="UP000654401">
    <property type="component" value="Unassembled WGS sequence"/>
</dbReference>
<dbReference type="PROSITE" id="PS50045">
    <property type="entry name" value="SIGMA54_INTERACT_4"/>
    <property type="match status" value="1"/>
</dbReference>
<dbReference type="PROSITE" id="PS50110">
    <property type="entry name" value="RESPONSE_REGULATORY"/>
    <property type="match status" value="1"/>
</dbReference>
<feature type="modified residue" description="4-aspartylphosphate" evidence="7">
    <location>
        <position position="53"/>
    </location>
</feature>
<protein>
    <submittedName>
        <fullName evidence="10">Sigma-54-dependent Fis family transcriptional regulator</fullName>
    </submittedName>
</protein>
<gene>
    <name evidence="10" type="ORF">H8D24_04890</name>
</gene>
<keyword evidence="2" id="KW-0547">Nucleotide-binding</keyword>
<dbReference type="Pfam" id="PF25601">
    <property type="entry name" value="AAA_lid_14"/>
    <property type="match status" value="1"/>
</dbReference>
<dbReference type="InterPro" id="IPR025662">
    <property type="entry name" value="Sigma_54_int_dom_ATP-bd_1"/>
</dbReference>
<dbReference type="SMART" id="SM00448">
    <property type="entry name" value="REC"/>
    <property type="match status" value="1"/>
</dbReference>
<dbReference type="Gene3D" id="1.10.8.60">
    <property type="match status" value="1"/>
</dbReference>
<keyword evidence="6" id="KW-0804">Transcription</keyword>
<organism evidence="10 11">
    <name type="scientific">Candidatus Thiopontia autotrophica</name>
    <dbReference type="NCBI Taxonomy" id="2841688"/>
    <lineage>
        <taxon>Bacteria</taxon>
        <taxon>Pseudomonadati</taxon>
        <taxon>Pseudomonadota</taxon>
        <taxon>Gammaproteobacteria</taxon>
        <taxon>Candidatus Thiopontia</taxon>
    </lineage>
</organism>
<dbReference type="InterPro" id="IPR002078">
    <property type="entry name" value="Sigma_54_int"/>
</dbReference>
<dbReference type="InterPro" id="IPR011006">
    <property type="entry name" value="CheY-like_superfamily"/>
</dbReference>
<dbReference type="Gene3D" id="1.10.10.60">
    <property type="entry name" value="Homeodomain-like"/>
    <property type="match status" value="1"/>
</dbReference>
<dbReference type="CDD" id="cd17550">
    <property type="entry name" value="REC_NtrX-like"/>
    <property type="match status" value="1"/>
</dbReference>
<evidence type="ECO:0000256" key="3">
    <source>
        <dbReference type="ARBA" id="ARBA00022840"/>
    </source>
</evidence>
<name>A0A8J6NZS1_9GAMM</name>
<keyword evidence="5" id="KW-0805">Transcription regulation</keyword>
<dbReference type="InterPro" id="IPR009057">
    <property type="entry name" value="Homeodomain-like_sf"/>
</dbReference>
<dbReference type="Pfam" id="PF02954">
    <property type="entry name" value="HTH_8"/>
    <property type="match status" value="1"/>
</dbReference>
<evidence type="ECO:0000259" key="9">
    <source>
        <dbReference type="PROSITE" id="PS50110"/>
    </source>
</evidence>
<evidence type="ECO:0000313" key="11">
    <source>
        <dbReference type="Proteomes" id="UP000654401"/>
    </source>
</evidence>